<dbReference type="GO" id="GO:0009451">
    <property type="term" value="P:RNA modification"/>
    <property type="evidence" value="ECO:0007669"/>
    <property type="project" value="InterPro"/>
</dbReference>
<dbReference type="Pfam" id="PF01535">
    <property type="entry name" value="PPR"/>
    <property type="match status" value="6"/>
</dbReference>
<dbReference type="NCBIfam" id="TIGR00756">
    <property type="entry name" value="PPR"/>
    <property type="match status" value="4"/>
</dbReference>
<dbReference type="GO" id="GO:0003723">
    <property type="term" value="F:RNA binding"/>
    <property type="evidence" value="ECO:0007669"/>
    <property type="project" value="InterPro"/>
</dbReference>
<feature type="domain" description="DYW" evidence="3">
    <location>
        <begin position="715"/>
        <end position="808"/>
    </location>
</feature>
<dbReference type="PANTHER" id="PTHR47926">
    <property type="entry name" value="PENTATRICOPEPTIDE REPEAT-CONTAINING PROTEIN"/>
    <property type="match status" value="1"/>
</dbReference>
<comment type="caution">
    <text evidence="4">The sequence shown here is derived from an EMBL/GenBank/DDBJ whole genome shotgun (WGS) entry which is preliminary data.</text>
</comment>
<dbReference type="Pfam" id="PF13041">
    <property type="entry name" value="PPR_2"/>
    <property type="match status" value="1"/>
</dbReference>
<feature type="repeat" description="PPR" evidence="2">
    <location>
        <begin position="500"/>
        <end position="530"/>
    </location>
</feature>
<gene>
    <name evidence="5" type="ORF">HFQ381_LOCUS13637</name>
    <name evidence="4" type="ORF">LUA448_LOCUS22071</name>
</gene>
<evidence type="ECO:0000259" key="3">
    <source>
        <dbReference type="Pfam" id="PF14432"/>
    </source>
</evidence>
<protein>
    <recommendedName>
        <fullName evidence="3">DYW domain-containing protein</fullName>
    </recommendedName>
</protein>
<evidence type="ECO:0000256" key="2">
    <source>
        <dbReference type="PROSITE-ProRule" id="PRU00708"/>
    </source>
</evidence>
<evidence type="ECO:0000313" key="5">
    <source>
        <dbReference type="EMBL" id="CAF4302412.1"/>
    </source>
</evidence>
<sequence length="809" mass="92280">MSSSTKLNSTLKTLIDSKQYEEALKHFDQQPGLHTDFSIDMAIKACTMLHDYKRGINILQKLSSNSLSNHYIQISLIRFYMECRDVDNAYRVFASITNKCNYSYTAMFKGLRSNGMPEKIIDLLEEMKIEPDNFTLTLSFRACAQVANERAMRIGQKLIHKLLNNSRNEDIVLNAATYMLIKFGDIVNAERFYKSAKNKNIITYCAIMKGYIAKKMFEQALDLFEHVNLVKNYAMYAMAFNVCAKLGNDRAMKIGNKLLDELPDNCKNNTAILTSAIHMLMKFGHTHNAERVFELIQKKDVITYGAMLKGYVDNEMFEKALDLFEHMNCDLDHAMYTMAFSACAKLGNDRAIKIGNKLLDELPDNCKSSTATLSSAVHMLMKFGDIQNAERVFKIIEKKNLITYGALMNGYNINDQSEKCFKVFEEMKHHNIVPDESTWTILIGTYSQIAMIRQCKYLVNQIPPHFLNKQQIQNALIDMWGKCGAVEPAKQIFNTVSEPDTVTYGSMINALGLNGMGSEALNVYKQMPHNLRTEITEISVLNACSHSGLLREAQAIFNEISVKTEKITGAMIDCYSRMFLFDEAEKLIDDYEKTKSPSFVMYMSLLSGARNNRDTILSEKIFNRMLSLFPDEKDNLMSGVILVSNTYSSLGEDEQAHDFRSHHQKKLGTRVKVGLSWTEVNGEVTGFSAYDRFHPSSLKIQPELSRIAKELIENGHQFNSSCITRRLNEGETVESVLMGHSEKIAIAFNFIQEPIPEFIQIRKNLRVCFDCHAATKLIAKIRQRDIIIRDANRIHHFQRNGQCSCQDHF</sequence>
<dbReference type="InterPro" id="IPR032867">
    <property type="entry name" value="DYW_dom"/>
</dbReference>
<dbReference type="Proteomes" id="UP000663833">
    <property type="component" value="Unassembled WGS sequence"/>
</dbReference>
<proteinExistence type="predicted"/>
<dbReference type="InterPro" id="IPR002885">
    <property type="entry name" value="PPR_rpt"/>
</dbReference>
<reference evidence="4" key="1">
    <citation type="submission" date="2021-02" db="EMBL/GenBank/DDBJ databases">
        <authorList>
            <person name="Nowell W R."/>
        </authorList>
    </citation>
    <scope>NUCLEOTIDE SEQUENCE</scope>
</reference>
<feature type="repeat" description="PPR" evidence="2">
    <location>
        <begin position="400"/>
        <end position="434"/>
    </location>
</feature>
<dbReference type="EMBL" id="CAJNYD010002909">
    <property type="protein sequence ID" value="CAF3453211.1"/>
    <property type="molecule type" value="Genomic_DNA"/>
</dbReference>
<organism evidence="4 6">
    <name type="scientific">Rotaria socialis</name>
    <dbReference type="NCBI Taxonomy" id="392032"/>
    <lineage>
        <taxon>Eukaryota</taxon>
        <taxon>Metazoa</taxon>
        <taxon>Spiralia</taxon>
        <taxon>Gnathifera</taxon>
        <taxon>Rotifera</taxon>
        <taxon>Eurotatoria</taxon>
        <taxon>Bdelloidea</taxon>
        <taxon>Philodinida</taxon>
        <taxon>Philodinidae</taxon>
        <taxon>Rotaria</taxon>
    </lineage>
</organism>
<dbReference type="GO" id="GO:0008270">
    <property type="term" value="F:zinc ion binding"/>
    <property type="evidence" value="ECO:0007669"/>
    <property type="project" value="InterPro"/>
</dbReference>
<dbReference type="InterPro" id="IPR046960">
    <property type="entry name" value="PPR_At4g14850-like_plant"/>
</dbReference>
<evidence type="ECO:0000256" key="1">
    <source>
        <dbReference type="ARBA" id="ARBA00022737"/>
    </source>
</evidence>
<dbReference type="InterPro" id="IPR011990">
    <property type="entry name" value="TPR-like_helical_dom_sf"/>
</dbReference>
<dbReference type="FunFam" id="1.25.40.10:FF:000158">
    <property type="entry name" value="pentatricopeptide repeat-containing protein At2g33680"/>
    <property type="match status" value="1"/>
</dbReference>
<dbReference type="GO" id="GO:0048731">
    <property type="term" value="P:system development"/>
    <property type="evidence" value="ECO:0007669"/>
    <property type="project" value="UniProtKB-ARBA"/>
</dbReference>
<accession>A0A818E5C9</accession>
<dbReference type="PROSITE" id="PS51375">
    <property type="entry name" value="PPR"/>
    <property type="match status" value="3"/>
</dbReference>
<keyword evidence="1" id="KW-0677">Repeat</keyword>
<dbReference type="Gene3D" id="1.25.40.10">
    <property type="entry name" value="Tetratricopeptide repeat domain"/>
    <property type="match status" value="6"/>
</dbReference>
<name>A0A818E5C9_9BILA</name>
<evidence type="ECO:0000313" key="4">
    <source>
        <dbReference type="EMBL" id="CAF3453211.1"/>
    </source>
</evidence>
<dbReference type="EMBL" id="CAJOBO010000866">
    <property type="protein sequence ID" value="CAF4302412.1"/>
    <property type="molecule type" value="Genomic_DNA"/>
</dbReference>
<evidence type="ECO:0000313" key="6">
    <source>
        <dbReference type="Proteomes" id="UP000663833"/>
    </source>
</evidence>
<feature type="repeat" description="PPR" evidence="2">
    <location>
        <begin position="300"/>
        <end position="330"/>
    </location>
</feature>
<dbReference type="Pfam" id="PF14432">
    <property type="entry name" value="DYW_deaminase"/>
    <property type="match status" value="1"/>
</dbReference>
<dbReference type="Proteomes" id="UP000663851">
    <property type="component" value="Unassembled WGS sequence"/>
</dbReference>
<dbReference type="AlphaFoldDB" id="A0A818E5C9"/>